<comment type="catalytic activity">
    <reaction evidence="1">
        <text>Hydrolysis of alkylated DNA, releasing 3-methyladenine, 3-methylguanine, 7-methylguanine and 7-methyladenine.</text>
        <dbReference type="EC" id="3.2.2.21"/>
    </reaction>
</comment>
<dbReference type="SUPFAM" id="SSF57884">
    <property type="entry name" value="Ada DNA repair protein, N-terminal domain (N-Ada 10)"/>
    <property type="match status" value="1"/>
</dbReference>
<dbReference type="PROSITE" id="PS01124">
    <property type="entry name" value="HTH_ARAC_FAMILY_2"/>
    <property type="match status" value="1"/>
</dbReference>
<dbReference type="AlphaFoldDB" id="A0A4R7J949"/>
<dbReference type="Gene3D" id="1.10.1670.10">
    <property type="entry name" value="Helix-hairpin-Helix base-excision DNA repair enzymes (C-terminal)"/>
    <property type="match status" value="1"/>
</dbReference>
<dbReference type="SMART" id="SM00342">
    <property type="entry name" value="HTH_ARAC"/>
    <property type="match status" value="1"/>
</dbReference>
<dbReference type="InterPro" id="IPR035451">
    <property type="entry name" value="Ada-like_dom_sf"/>
</dbReference>
<evidence type="ECO:0000259" key="14">
    <source>
        <dbReference type="PROSITE" id="PS01124"/>
    </source>
</evidence>
<dbReference type="Pfam" id="PF12833">
    <property type="entry name" value="HTH_18"/>
    <property type="match status" value="1"/>
</dbReference>
<name>A0A4R7J949_9ACTN</name>
<dbReference type="GO" id="GO:0008725">
    <property type="term" value="F:DNA-3-methyladenine glycosylase activity"/>
    <property type="evidence" value="ECO:0007669"/>
    <property type="project" value="TreeGrafter"/>
</dbReference>
<keyword evidence="4" id="KW-0489">Methyltransferase</keyword>
<dbReference type="InterPro" id="IPR010316">
    <property type="entry name" value="AlkA_N"/>
</dbReference>
<dbReference type="GO" id="GO:0006285">
    <property type="term" value="P:base-excision repair, AP site formation"/>
    <property type="evidence" value="ECO:0007669"/>
    <property type="project" value="TreeGrafter"/>
</dbReference>
<dbReference type="InterPro" id="IPR009057">
    <property type="entry name" value="Homeodomain-like_sf"/>
</dbReference>
<dbReference type="InterPro" id="IPR018060">
    <property type="entry name" value="HTH_AraC"/>
</dbReference>
<dbReference type="InterPro" id="IPR051912">
    <property type="entry name" value="Alkylbase_DNA_Glycosylase/TA"/>
</dbReference>
<organism evidence="15 16">
    <name type="scientific">Naumannella halotolerans</name>
    <dbReference type="NCBI Taxonomy" id="993414"/>
    <lineage>
        <taxon>Bacteria</taxon>
        <taxon>Bacillati</taxon>
        <taxon>Actinomycetota</taxon>
        <taxon>Actinomycetes</taxon>
        <taxon>Propionibacteriales</taxon>
        <taxon>Propionibacteriaceae</taxon>
        <taxon>Naumannella</taxon>
    </lineage>
</organism>
<dbReference type="Pfam" id="PF02805">
    <property type="entry name" value="Ada_Zn_binding"/>
    <property type="match status" value="1"/>
</dbReference>
<dbReference type="InterPro" id="IPR003265">
    <property type="entry name" value="HhH-GPD_domain"/>
</dbReference>
<gene>
    <name evidence="15" type="ORF">CLV29_1675</name>
</gene>
<keyword evidence="13" id="KW-0234">DNA repair</keyword>
<dbReference type="GO" id="GO:0032259">
    <property type="term" value="P:methylation"/>
    <property type="evidence" value="ECO:0007669"/>
    <property type="project" value="UniProtKB-KW"/>
</dbReference>
<keyword evidence="11" id="KW-0010">Activator</keyword>
<keyword evidence="8" id="KW-0862">Zinc</keyword>
<dbReference type="EMBL" id="SOAW01000001">
    <property type="protein sequence ID" value="TDT34030.1"/>
    <property type="molecule type" value="Genomic_DNA"/>
</dbReference>
<dbReference type="OrthoDB" id="9811249at2"/>
<dbReference type="SUPFAM" id="SSF48150">
    <property type="entry name" value="DNA-glycosylase"/>
    <property type="match status" value="1"/>
</dbReference>
<evidence type="ECO:0000313" key="16">
    <source>
        <dbReference type="Proteomes" id="UP000295371"/>
    </source>
</evidence>
<evidence type="ECO:0000256" key="1">
    <source>
        <dbReference type="ARBA" id="ARBA00000086"/>
    </source>
</evidence>
<dbReference type="GO" id="GO:0006307">
    <property type="term" value="P:DNA alkylation repair"/>
    <property type="evidence" value="ECO:0007669"/>
    <property type="project" value="TreeGrafter"/>
</dbReference>
<dbReference type="Proteomes" id="UP000295371">
    <property type="component" value="Unassembled WGS sequence"/>
</dbReference>
<dbReference type="RefSeq" id="WP_133754455.1">
    <property type="nucleotide sequence ID" value="NZ_SOAW01000001.1"/>
</dbReference>
<keyword evidence="10" id="KW-0238">DNA-binding</keyword>
<dbReference type="GO" id="GO:0032993">
    <property type="term" value="C:protein-DNA complex"/>
    <property type="evidence" value="ECO:0007669"/>
    <property type="project" value="TreeGrafter"/>
</dbReference>
<evidence type="ECO:0000256" key="13">
    <source>
        <dbReference type="ARBA" id="ARBA00023204"/>
    </source>
</evidence>
<dbReference type="PANTHER" id="PTHR43003">
    <property type="entry name" value="DNA-3-METHYLADENINE GLYCOSYLASE"/>
    <property type="match status" value="1"/>
</dbReference>
<evidence type="ECO:0000256" key="9">
    <source>
        <dbReference type="ARBA" id="ARBA00023015"/>
    </source>
</evidence>
<dbReference type="InterPro" id="IPR023170">
    <property type="entry name" value="HhH_base_excis_C"/>
</dbReference>
<proteinExistence type="predicted"/>
<dbReference type="CDD" id="cd00056">
    <property type="entry name" value="ENDO3c"/>
    <property type="match status" value="1"/>
</dbReference>
<keyword evidence="5" id="KW-0808">Transferase</keyword>
<evidence type="ECO:0000256" key="11">
    <source>
        <dbReference type="ARBA" id="ARBA00023159"/>
    </source>
</evidence>
<evidence type="ECO:0000256" key="10">
    <source>
        <dbReference type="ARBA" id="ARBA00023125"/>
    </source>
</evidence>
<dbReference type="SMART" id="SM00478">
    <property type="entry name" value="ENDO3c"/>
    <property type="match status" value="1"/>
</dbReference>
<evidence type="ECO:0000256" key="7">
    <source>
        <dbReference type="ARBA" id="ARBA00022763"/>
    </source>
</evidence>
<keyword evidence="12" id="KW-0804">Transcription</keyword>
<evidence type="ECO:0000256" key="6">
    <source>
        <dbReference type="ARBA" id="ARBA00022723"/>
    </source>
</evidence>
<comment type="caution">
    <text evidence="15">The sequence shown here is derived from an EMBL/GenBank/DDBJ whole genome shotgun (WGS) entry which is preliminary data.</text>
</comment>
<dbReference type="SMART" id="SM01009">
    <property type="entry name" value="AlkA_N"/>
    <property type="match status" value="1"/>
</dbReference>
<dbReference type="SUPFAM" id="SSF46689">
    <property type="entry name" value="Homeodomain-like"/>
    <property type="match status" value="1"/>
</dbReference>
<dbReference type="GO" id="GO:0043565">
    <property type="term" value="F:sequence-specific DNA binding"/>
    <property type="evidence" value="ECO:0007669"/>
    <property type="project" value="InterPro"/>
</dbReference>
<sequence>MTSTGPITAPPAGGAGQLPDEATCYRALSGRDPRFDGWIYVGVTSTGIYCRPSCPARTPKPGNCRWFAAAGAAQQAGFRACRRCHPDAVPGSPAWNLRNDVAGRAMRLIADGTVDREGVAGLASRLGYSERQLQRVLIAETGAPPLVLARAQRAHAARLLIENSALPMTDIAFAAGFSSVRQFNETVREVFSLTPTQLRTARKGVAPGPGVLRLRLPVRQPFAGWALLEFFGRRTVTGLEASRFTDETVSFTRSVRLPAGAATFTLHYDGESLQAQVRLQELSDLGPLVARLRRMCDLDADPEAVDRSLARHRGLAAMVRARPGLRIPGTPAADELVIRALLGQQISLQGGTTATSRLVAEYGEPLPDNLVDGSVTMLFPSAERLAAADPEALAMPRARGRALVGLASALATGALDLSPGSDSRQVCRQLLSLRGIGPWTTGYTALRGLGDPDVLLSSDLIIARQLQRHDLTDDTSYLAPWRSYATVHLWNGAC</sequence>
<dbReference type="Gene3D" id="1.10.340.30">
    <property type="entry name" value="Hypothetical protein, domain 2"/>
    <property type="match status" value="1"/>
</dbReference>
<dbReference type="PANTHER" id="PTHR43003:SF13">
    <property type="entry name" value="DNA-3-METHYLADENINE GLYCOSYLASE 2"/>
    <property type="match status" value="1"/>
</dbReference>
<feature type="domain" description="HTH araC/xylS-type" evidence="14">
    <location>
        <begin position="103"/>
        <end position="201"/>
    </location>
</feature>
<dbReference type="PROSITE" id="PS00041">
    <property type="entry name" value="HTH_ARAC_FAMILY_1"/>
    <property type="match status" value="1"/>
</dbReference>
<keyword evidence="9" id="KW-0805">Transcription regulation</keyword>
<keyword evidence="7" id="KW-0227">DNA damage</keyword>
<dbReference type="GO" id="GO:0005737">
    <property type="term" value="C:cytoplasm"/>
    <property type="evidence" value="ECO:0007669"/>
    <property type="project" value="TreeGrafter"/>
</dbReference>
<accession>A0A4R7J949</accession>
<dbReference type="InterPro" id="IPR011257">
    <property type="entry name" value="DNA_glycosylase"/>
</dbReference>
<reference evidence="15 16" key="1">
    <citation type="submission" date="2019-03" db="EMBL/GenBank/DDBJ databases">
        <title>Genomic Encyclopedia of Archaeal and Bacterial Type Strains, Phase II (KMG-II): from individual species to whole genera.</title>
        <authorList>
            <person name="Goeker M."/>
        </authorList>
    </citation>
    <scope>NUCLEOTIDE SEQUENCE [LARGE SCALE GENOMIC DNA]</scope>
    <source>
        <strain evidence="15 16">DSM 24323</strain>
    </source>
</reference>
<evidence type="ECO:0000256" key="12">
    <source>
        <dbReference type="ARBA" id="ARBA00023163"/>
    </source>
</evidence>
<evidence type="ECO:0000256" key="5">
    <source>
        <dbReference type="ARBA" id="ARBA00022679"/>
    </source>
</evidence>
<evidence type="ECO:0000256" key="3">
    <source>
        <dbReference type="ARBA" id="ARBA00012000"/>
    </source>
</evidence>
<dbReference type="GO" id="GO:0043916">
    <property type="term" value="F:DNA-7-methylguanine glycosylase activity"/>
    <property type="evidence" value="ECO:0007669"/>
    <property type="project" value="TreeGrafter"/>
</dbReference>
<evidence type="ECO:0000256" key="8">
    <source>
        <dbReference type="ARBA" id="ARBA00022833"/>
    </source>
</evidence>
<comment type="cofactor">
    <cofactor evidence="2">
        <name>Zn(2+)</name>
        <dbReference type="ChEBI" id="CHEBI:29105"/>
    </cofactor>
</comment>
<dbReference type="Gene3D" id="3.30.310.20">
    <property type="entry name" value="DNA-3-methyladenine glycosylase AlkA, N-terminal domain"/>
    <property type="match status" value="1"/>
</dbReference>
<dbReference type="GO" id="GO:0032131">
    <property type="term" value="F:alkylated DNA binding"/>
    <property type="evidence" value="ECO:0007669"/>
    <property type="project" value="TreeGrafter"/>
</dbReference>
<dbReference type="Pfam" id="PF06029">
    <property type="entry name" value="AlkA_N"/>
    <property type="match status" value="1"/>
</dbReference>
<dbReference type="Gene3D" id="1.10.10.60">
    <property type="entry name" value="Homeodomain-like"/>
    <property type="match status" value="1"/>
</dbReference>
<keyword evidence="16" id="KW-1185">Reference proteome</keyword>
<dbReference type="GO" id="GO:0008270">
    <property type="term" value="F:zinc ion binding"/>
    <property type="evidence" value="ECO:0007669"/>
    <property type="project" value="InterPro"/>
</dbReference>
<keyword evidence="6" id="KW-0479">Metal-binding</keyword>
<dbReference type="GO" id="GO:0003700">
    <property type="term" value="F:DNA-binding transcription factor activity"/>
    <property type="evidence" value="ECO:0007669"/>
    <property type="project" value="InterPro"/>
</dbReference>
<dbReference type="SUPFAM" id="SSF55945">
    <property type="entry name" value="TATA-box binding protein-like"/>
    <property type="match status" value="1"/>
</dbReference>
<dbReference type="InterPro" id="IPR037046">
    <property type="entry name" value="AlkA_N_sf"/>
</dbReference>
<dbReference type="InterPro" id="IPR018062">
    <property type="entry name" value="HTH_AraC-typ_CS"/>
</dbReference>
<dbReference type="GO" id="GO:0008168">
    <property type="term" value="F:methyltransferase activity"/>
    <property type="evidence" value="ECO:0007669"/>
    <property type="project" value="UniProtKB-KW"/>
</dbReference>
<evidence type="ECO:0000256" key="2">
    <source>
        <dbReference type="ARBA" id="ARBA00001947"/>
    </source>
</evidence>
<evidence type="ECO:0000313" key="15">
    <source>
        <dbReference type="EMBL" id="TDT34030.1"/>
    </source>
</evidence>
<protein>
    <recommendedName>
        <fullName evidence="3">DNA-3-methyladenine glycosylase II</fullName>
        <ecNumber evidence="3">3.2.2.21</ecNumber>
    </recommendedName>
</protein>
<dbReference type="InterPro" id="IPR004026">
    <property type="entry name" value="Ada_DNA_repair_Zn-bd"/>
</dbReference>
<dbReference type="EC" id="3.2.2.21" evidence="3"/>
<evidence type="ECO:0000256" key="4">
    <source>
        <dbReference type="ARBA" id="ARBA00022603"/>
    </source>
</evidence>
<dbReference type="Gene3D" id="3.40.10.10">
    <property type="entry name" value="DNA Methylphosphotriester Repair Domain"/>
    <property type="match status" value="1"/>
</dbReference>